<gene>
    <name evidence="3" type="ORF">MM415B04704_0010</name>
    <name evidence="2" type="ORF">TM448A04938_0006</name>
</gene>
<dbReference type="InterPro" id="IPR011604">
    <property type="entry name" value="PDDEXK-like_dom_sf"/>
</dbReference>
<organism evidence="2">
    <name type="scientific">viral metagenome</name>
    <dbReference type="NCBI Taxonomy" id="1070528"/>
    <lineage>
        <taxon>unclassified sequences</taxon>
        <taxon>metagenomes</taxon>
        <taxon>organismal metagenomes</taxon>
    </lineage>
</organism>
<dbReference type="InterPro" id="IPR024432">
    <property type="entry name" value="Put_RecE_PDDEXK-like_dom"/>
</dbReference>
<proteinExistence type="predicted"/>
<sequence length="302" mass="34899">MESDFIKSASLKESIRGTDEWTNAKGYISKSGLKKIKQSPAHYKYGEEFIETPALVEGRAYHCFILEPEKFEKEYYIFDDSVVCGALTAKGSKSPRSTNDYKNWLAGEMSFADGKILIEKVDHERLKAMKERLFSHPYAKMLLTNGIAEQGMLGELETIAGTIGVKLITDYRKDKKHAVMELKTASDASLDGFTRDAAKYDYHIDAAFYADMLEFYYNDNRSVQFIFIAQEKVKPYAFNLFEASPQFIGQGRYEYEMLLQLYKYCLDNDKWPGYQCFCSNRYGLLELDLPKWAIKSLDYYTY</sequence>
<name>A0A6H2A4F4_9ZZZZ</name>
<evidence type="ECO:0000313" key="3">
    <source>
        <dbReference type="EMBL" id="QJA92385.1"/>
    </source>
</evidence>
<dbReference type="EMBL" id="MT143062">
    <property type="protein sequence ID" value="QJA92385.1"/>
    <property type="molecule type" value="Genomic_DNA"/>
</dbReference>
<dbReference type="Pfam" id="PF12684">
    <property type="entry name" value="DUF3799"/>
    <property type="match status" value="1"/>
</dbReference>
<dbReference type="EMBL" id="MT144509">
    <property type="protein sequence ID" value="QJA54467.1"/>
    <property type="molecule type" value="Genomic_DNA"/>
</dbReference>
<feature type="domain" description="Putative exodeoxyribonuclease 8 PDDEXK-like" evidence="1">
    <location>
        <begin position="29"/>
        <end position="274"/>
    </location>
</feature>
<reference evidence="2" key="1">
    <citation type="submission" date="2020-03" db="EMBL/GenBank/DDBJ databases">
        <title>The deep terrestrial virosphere.</title>
        <authorList>
            <person name="Holmfeldt K."/>
            <person name="Nilsson E."/>
            <person name="Simone D."/>
            <person name="Lopez-Fernandez M."/>
            <person name="Wu X."/>
            <person name="de Brujin I."/>
            <person name="Lundin D."/>
            <person name="Andersson A."/>
            <person name="Bertilsson S."/>
            <person name="Dopson M."/>
        </authorList>
    </citation>
    <scope>NUCLEOTIDE SEQUENCE</scope>
    <source>
        <strain evidence="3">MM415B04704</strain>
        <strain evidence="2">TM448A04938</strain>
    </source>
</reference>
<accession>A0A6H2A4F4</accession>
<dbReference type="AlphaFoldDB" id="A0A6H2A4F4"/>
<evidence type="ECO:0000259" key="1">
    <source>
        <dbReference type="Pfam" id="PF12684"/>
    </source>
</evidence>
<protein>
    <recommendedName>
        <fullName evidence="1">Putative exodeoxyribonuclease 8 PDDEXK-like domain-containing protein</fullName>
    </recommendedName>
</protein>
<dbReference type="Gene3D" id="3.90.320.10">
    <property type="match status" value="1"/>
</dbReference>
<evidence type="ECO:0000313" key="2">
    <source>
        <dbReference type="EMBL" id="QJA54467.1"/>
    </source>
</evidence>